<evidence type="ECO:0000313" key="3">
    <source>
        <dbReference type="Proteomes" id="UP000886876"/>
    </source>
</evidence>
<sequence>MAFNRDEYDERQVLARGRAFMWGFFTLMICLMVYGMLDMLIDRWCDTLTGCIICICAALLVFASICIKQDAFAGIGRNRKRNQTVLLVLTLANLFFGARNLMEGDVVVGGLLTFRSVSLIVGATTGVVLLMYWLHGLRDRGAEE</sequence>
<keyword evidence="1" id="KW-0472">Membrane</keyword>
<proteinExistence type="predicted"/>
<dbReference type="EMBL" id="DVJS01000039">
    <property type="protein sequence ID" value="HIS96681.1"/>
    <property type="molecule type" value="Genomic_DNA"/>
</dbReference>
<evidence type="ECO:0000256" key="1">
    <source>
        <dbReference type="SAM" id="Phobius"/>
    </source>
</evidence>
<reference evidence="2" key="2">
    <citation type="journal article" date="2021" name="PeerJ">
        <title>Extensive microbial diversity within the chicken gut microbiome revealed by metagenomics and culture.</title>
        <authorList>
            <person name="Gilroy R."/>
            <person name="Ravi A."/>
            <person name="Getino M."/>
            <person name="Pursley I."/>
            <person name="Horton D.L."/>
            <person name="Alikhan N.F."/>
            <person name="Baker D."/>
            <person name="Gharbi K."/>
            <person name="Hall N."/>
            <person name="Watson M."/>
            <person name="Adriaenssens E.M."/>
            <person name="Foster-Nyarko E."/>
            <person name="Jarju S."/>
            <person name="Secka A."/>
            <person name="Antonio M."/>
            <person name="Oren A."/>
            <person name="Chaudhuri R.R."/>
            <person name="La Ragione R."/>
            <person name="Hildebrand F."/>
            <person name="Pallen M.J."/>
        </authorList>
    </citation>
    <scope>NUCLEOTIDE SEQUENCE</scope>
    <source>
        <strain evidence="2">ChiHecec3B27-6122</strain>
    </source>
</reference>
<feature type="transmembrane region" description="Helical" evidence="1">
    <location>
        <begin position="114"/>
        <end position="134"/>
    </location>
</feature>
<keyword evidence="1" id="KW-0812">Transmembrane</keyword>
<protein>
    <submittedName>
        <fullName evidence="2">Uncharacterized protein</fullName>
    </submittedName>
</protein>
<name>A0A9D1G3U3_9FIRM</name>
<reference evidence="2" key="1">
    <citation type="submission" date="2020-10" db="EMBL/GenBank/DDBJ databases">
        <authorList>
            <person name="Gilroy R."/>
        </authorList>
    </citation>
    <scope>NUCLEOTIDE SEQUENCE</scope>
    <source>
        <strain evidence="2">ChiHecec3B27-6122</strain>
    </source>
</reference>
<keyword evidence="1" id="KW-1133">Transmembrane helix</keyword>
<feature type="transmembrane region" description="Helical" evidence="1">
    <location>
        <begin position="47"/>
        <end position="65"/>
    </location>
</feature>
<evidence type="ECO:0000313" key="2">
    <source>
        <dbReference type="EMBL" id="HIS96681.1"/>
    </source>
</evidence>
<organism evidence="2 3">
    <name type="scientific">Candidatus Scatomorpha pullistercoris</name>
    <dbReference type="NCBI Taxonomy" id="2840929"/>
    <lineage>
        <taxon>Bacteria</taxon>
        <taxon>Bacillati</taxon>
        <taxon>Bacillota</taxon>
        <taxon>Clostridia</taxon>
        <taxon>Eubacteriales</taxon>
        <taxon>Candidatus Scatomorpha</taxon>
    </lineage>
</organism>
<accession>A0A9D1G3U3</accession>
<feature type="transmembrane region" description="Helical" evidence="1">
    <location>
        <begin position="85"/>
        <end position="102"/>
    </location>
</feature>
<gene>
    <name evidence="2" type="ORF">IAD42_01765</name>
</gene>
<dbReference type="Proteomes" id="UP000886876">
    <property type="component" value="Unassembled WGS sequence"/>
</dbReference>
<feature type="transmembrane region" description="Helical" evidence="1">
    <location>
        <begin position="20"/>
        <end position="41"/>
    </location>
</feature>
<dbReference type="AlphaFoldDB" id="A0A9D1G3U3"/>
<comment type="caution">
    <text evidence="2">The sequence shown here is derived from an EMBL/GenBank/DDBJ whole genome shotgun (WGS) entry which is preliminary data.</text>
</comment>